<name>A0A9P5SLE3_9FUNG</name>
<keyword evidence="3" id="KW-1185">Reference proteome</keyword>
<accession>A0A9P5SLE3</accession>
<feature type="compositionally biased region" description="Pro residues" evidence="1">
    <location>
        <begin position="68"/>
        <end position="85"/>
    </location>
</feature>
<sequence length="103" mass="11120">MMGRDATKSYIWVGEDTVAPTLGVMLGQKFLEHYYSINDGENSRVGFAPVKARTSEGPTVDTSEAPVTPLPTPIPTPEPVKPTEPAPCDKTKICCQIFGNLNP</sequence>
<dbReference type="Gene3D" id="2.40.70.10">
    <property type="entry name" value="Acid Proteases"/>
    <property type="match status" value="1"/>
</dbReference>
<dbReference type="InterPro" id="IPR021109">
    <property type="entry name" value="Peptidase_aspartic_dom_sf"/>
</dbReference>
<dbReference type="Proteomes" id="UP000696485">
    <property type="component" value="Unassembled WGS sequence"/>
</dbReference>
<feature type="region of interest" description="Disordered" evidence="1">
    <location>
        <begin position="53"/>
        <end position="86"/>
    </location>
</feature>
<dbReference type="AlphaFoldDB" id="A0A9P5SLE3"/>
<evidence type="ECO:0000256" key="1">
    <source>
        <dbReference type="SAM" id="MobiDB-lite"/>
    </source>
</evidence>
<comment type="caution">
    <text evidence="2">The sequence shown here is derived from an EMBL/GenBank/DDBJ whole genome shotgun (WGS) entry which is preliminary data.</text>
</comment>
<evidence type="ECO:0000313" key="2">
    <source>
        <dbReference type="EMBL" id="KAF9330835.1"/>
    </source>
</evidence>
<feature type="non-terminal residue" evidence="2">
    <location>
        <position position="103"/>
    </location>
</feature>
<proteinExistence type="predicted"/>
<evidence type="ECO:0000313" key="3">
    <source>
        <dbReference type="Proteomes" id="UP000696485"/>
    </source>
</evidence>
<protein>
    <submittedName>
        <fullName evidence="2">Uncharacterized protein</fullName>
    </submittedName>
</protein>
<gene>
    <name evidence="2" type="ORF">BG006_006242</name>
</gene>
<dbReference type="SUPFAM" id="SSF50630">
    <property type="entry name" value="Acid proteases"/>
    <property type="match status" value="1"/>
</dbReference>
<reference evidence="2" key="1">
    <citation type="journal article" date="2020" name="Fungal Divers.">
        <title>Resolving the Mortierellaceae phylogeny through synthesis of multi-gene phylogenetics and phylogenomics.</title>
        <authorList>
            <person name="Vandepol N."/>
            <person name="Liber J."/>
            <person name="Desiro A."/>
            <person name="Na H."/>
            <person name="Kennedy M."/>
            <person name="Barry K."/>
            <person name="Grigoriev I.V."/>
            <person name="Miller A.N."/>
            <person name="O'Donnell K."/>
            <person name="Stajich J.E."/>
            <person name="Bonito G."/>
        </authorList>
    </citation>
    <scope>NUCLEOTIDE SEQUENCE</scope>
    <source>
        <strain evidence="2">NVP1</strain>
    </source>
</reference>
<organism evidence="2 3">
    <name type="scientific">Podila minutissima</name>
    <dbReference type="NCBI Taxonomy" id="64525"/>
    <lineage>
        <taxon>Eukaryota</taxon>
        <taxon>Fungi</taxon>
        <taxon>Fungi incertae sedis</taxon>
        <taxon>Mucoromycota</taxon>
        <taxon>Mortierellomycotina</taxon>
        <taxon>Mortierellomycetes</taxon>
        <taxon>Mortierellales</taxon>
        <taxon>Mortierellaceae</taxon>
        <taxon>Podila</taxon>
    </lineage>
</organism>
<dbReference type="EMBL" id="JAAAUY010000367">
    <property type="protein sequence ID" value="KAF9330835.1"/>
    <property type="molecule type" value="Genomic_DNA"/>
</dbReference>